<proteinExistence type="predicted"/>
<evidence type="ECO:0000313" key="2">
    <source>
        <dbReference type="EMBL" id="AFI05300.1"/>
    </source>
</evidence>
<dbReference type="AlphaFoldDB" id="I0EQT1"/>
<sequence>MNAFLILFANDVVLPSNSNAPIKLTRWHNMLLEIQPDSNTTLQENPLKAVQTTLTFEAPFESMPRAIEIEGQRAFVLKNASMDSKKTMDFKEASLNSLEVFSYQNDLYLLSKKAQTNLEIRVSRSKDKKTLRFVFLPKGFHLTSTNDLSESQHANIETQNAKNHTENPLNALELKSPLDLSHAYKVLGVIAVLLLILYIVKKKFAPKQRAFSKKGFKLDINILSHIDTHYKIISIETQKERYLVLLNDKHSLLLEKVSLKASKEDLIKEAENNIKNSKLGNLYARNF</sequence>
<keyword evidence="1" id="KW-1133">Transmembrane helix</keyword>
<dbReference type="STRING" id="1163745.HCD_01340"/>
<dbReference type="PATRIC" id="fig|1163745.3.peg.285"/>
<dbReference type="EMBL" id="CP003481">
    <property type="protein sequence ID" value="AFI05300.1"/>
    <property type="molecule type" value="Genomic_DNA"/>
</dbReference>
<dbReference type="HOGENOM" id="CLU_082692_0_0_7"/>
<gene>
    <name evidence="2" type="ordered locus">HCD_01340</name>
</gene>
<feature type="transmembrane region" description="Helical" evidence="1">
    <location>
        <begin position="182"/>
        <end position="200"/>
    </location>
</feature>
<organism evidence="2 3">
    <name type="scientific">Helicobacter cetorum (strain ATCC BAA-540 / CCUG 52418 / MIT 99-5656)</name>
    <dbReference type="NCBI Taxonomy" id="1163745"/>
    <lineage>
        <taxon>Bacteria</taxon>
        <taxon>Pseudomonadati</taxon>
        <taxon>Campylobacterota</taxon>
        <taxon>Epsilonproteobacteria</taxon>
        <taxon>Campylobacterales</taxon>
        <taxon>Helicobacteraceae</taxon>
        <taxon>Helicobacter</taxon>
    </lineage>
</organism>
<keyword evidence="1" id="KW-0472">Membrane</keyword>
<dbReference type="Proteomes" id="UP000005013">
    <property type="component" value="Chromosome"/>
</dbReference>
<protein>
    <submittedName>
        <fullName evidence="2">Uncharacterized protein</fullName>
    </submittedName>
</protein>
<keyword evidence="1" id="KW-0812">Transmembrane</keyword>
<keyword evidence="3" id="KW-1185">Reference proteome</keyword>
<evidence type="ECO:0000256" key="1">
    <source>
        <dbReference type="SAM" id="Phobius"/>
    </source>
</evidence>
<name>I0EQT1_HELCM</name>
<dbReference type="KEGG" id="hcm:HCD_01340"/>
<accession>I0EQT1</accession>
<reference evidence="2 3" key="1">
    <citation type="journal article" date="2013" name="PLoS ONE">
        <title>Sequence Divergence and Conservation in Genomes ofHelicobacter cetorum Strains from a Dolphin and a Whale.</title>
        <authorList>
            <person name="Kersulyte D."/>
            <person name="Rossi M."/>
            <person name="Berg D.E."/>
        </authorList>
    </citation>
    <scope>NUCLEOTIDE SEQUENCE [LARGE SCALE GENOMIC DNA]</scope>
    <source>
        <strain evidence="2 3">MIT 99-5656</strain>
    </source>
</reference>
<evidence type="ECO:0000313" key="3">
    <source>
        <dbReference type="Proteomes" id="UP000005013"/>
    </source>
</evidence>